<dbReference type="EMBL" id="JACHXQ010000001">
    <property type="protein sequence ID" value="MBB3182656.1"/>
    <property type="molecule type" value="Genomic_DNA"/>
</dbReference>
<name>A0A7W5DHE7_9GAMM</name>
<dbReference type="Proteomes" id="UP000563050">
    <property type="component" value="Unassembled WGS sequence"/>
</dbReference>
<evidence type="ECO:0000313" key="2">
    <source>
        <dbReference type="EMBL" id="MBB3182656.1"/>
    </source>
</evidence>
<evidence type="ECO:0000313" key="3">
    <source>
        <dbReference type="Proteomes" id="UP000563050"/>
    </source>
</evidence>
<evidence type="ECO:0000259" key="1">
    <source>
        <dbReference type="Pfam" id="PF20352"/>
    </source>
</evidence>
<proteinExistence type="predicted"/>
<dbReference type="AlphaFoldDB" id="A0A7W5DHE7"/>
<dbReference type="InterPro" id="IPR046589">
    <property type="entry name" value="DUF6647"/>
</dbReference>
<gene>
    <name evidence="2" type="ORF">FHR95_000180</name>
</gene>
<sequence length="196" mass="21909">MSHLLNAIELAMGRPSWRVSSCRHRPLLPWLVALLLILPVAPVVSSPPDDDMAAQLAGIVRGQSAWLAASTEYREPDLPGVRFESQAALQQRCFPAFPDRLDVRVSGAYDPAEGNIYLDIDFDFASPVGHSYLLHELVHHFQVHNLDNIGPRDRGPLEGEAYRLQLRWLDEAGVDDPWGALGIDEKTLQIIERSTR</sequence>
<dbReference type="RefSeq" id="WP_183313019.1">
    <property type="nucleotide sequence ID" value="NZ_JACHXQ010000001.1"/>
</dbReference>
<comment type="caution">
    <text evidence="2">The sequence shown here is derived from an EMBL/GenBank/DDBJ whole genome shotgun (WGS) entry which is preliminary data.</text>
</comment>
<feature type="domain" description="DUF6647" evidence="1">
    <location>
        <begin position="32"/>
        <end position="175"/>
    </location>
</feature>
<reference evidence="2 3" key="1">
    <citation type="submission" date="2020-08" db="EMBL/GenBank/DDBJ databases">
        <title>Genomic Encyclopedia of Type Strains, Phase III (KMG-III): the genomes of soil and plant-associated and newly described type strains.</title>
        <authorList>
            <person name="Whitman W."/>
        </authorList>
    </citation>
    <scope>NUCLEOTIDE SEQUENCE [LARGE SCALE GENOMIC DNA]</scope>
    <source>
        <strain evidence="2 3">CECT 7341</strain>
    </source>
</reference>
<organism evidence="2 3">
    <name type="scientific">Halomonas fontilapidosi</name>
    <dbReference type="NCBI Taxonomy" id="616675"/>
    <lineage>
        <taxon>Bacteria</taxon>
        <taxon>Pseudomonadati</taxon>
        <taxon>Pseudomonadota</taxon>
        <taxon>Gammaproteobacteria</taxon>
        <taxon>Oceanospirillales</taxon>
        <taxon>Halomonadaceae</taxon>
        <taxon>Halomonas</taxon>
    </lineage>
</organism>
<dbReference type="Pfam" id="PF20352">
    <property type="entry name" value="DUF6647"/>
    <property type="match status" value="1"/>
</dbReference>
<protein>
    <recommendedName>
        <fullName evidence="1">DUF6647 domain-containing protein</fullName>
    </recommendedName>
</protein>
<accession>A0A7W5DHE7</accession>
<keyword evidence="3" id="KW-1185">Reference proteome</keyword>